<keyword evidence="3" id="KW-1185">Reference proteome</keyword>
<organism evidence="3 4">
    <name type="scientific">Cyclospora cayetanensis</name>
    <dbReference type="NCBI Taxonomy" id="88456"/>
    <lineage>
        <taxon>Eukaryota</taxon>
        <taxon>Sar</taxon>
        <taxon>Alveolata</taxon>
        <taxon>Apicomplexa</taxon>
        <taxon>Conoidasida</taxon>
        <taxon>Coccidia</taxon>
        <taxon>Eucoccidiorida</taxon>
        <taxon>Eimeriorina</taxon>
        <taxon>Eimeriidae</taxon>
        <taxon>Cyclospora</taxon>
    </lineage>
</organism>
<dbReference type="PANTHER" id="PTHR23049">
    <property type="entry name" value="MYOSIN REGULATORY LIGHT CHAIN 2"/>
    <property type="match status" value="1"/>
</dbReference>
<dbReference type="SUPFAM" id="SSF47473">
    <property type="entry name" value="EF-hand"/>
    <property type="match status" value="1"/>
</dbReference>
<sequence length="182" mass="19760">MASGKGVKLSEQHLRLIYDTFKLLDEDKDGMIDKAQFFTLFRALGQTTSNANLTKIFALAVAEESKKAATAAKEDQAAAKKTAPTVAATKKAAPVPAGERVSFSEFVKTFSDNYQKPVTETVLINAFNVFDPSHSGKLTLTQLHDILTKRGEPLPKTEVDELMLIAALGSAKQADYALLAKR</sequence>
<dbReference type="InterPro" id="IPR011992">
    <property type="entry name" value="EF-hand-dom_pair"/>
</dbReference>
<feature type="domain" description="EF-hand" evidence="2">
    <location>
        <begin position="12"/>
        <end position="47"/>
    </location>
</feature>
<dbReference type="GO" id="GO:0005509">
    <property type="term" value="F:calcium ion binding"/>
    <property type="evidence" value="ECO:0007669"/>
    <property type="project" value="InterPro"/>
</dbReference>
<dbReference type="Proteomes" id="UP000515125">
    <property type="component" value="Unplaced"/>
</dbReference>
<dbReference type="OrthoDB" id="429467at2759"/>
<dbReference type="SMART" id="SM00054">
    <property type="entry name" value="EFh"/>
    <property type="match status" value="2"/>
</dbReference>
<evidence type="ECO:0000313" key="4">
    <source>
        <dbReference type="RefSeq" id="XP_026191840.1"/>
    </source>
</evidence>
<name>A0A6P6RXK6_9EIME</name>
<feature type="domain" description="EF-hand" evidence="2">
    <location>
        <begin position="118"/>
        <end position="153"/>
    </location>
</feature>
<protein>
    <submittedName>
        <fullName evidence="4">Calmodulin</fullName>
    </submittedName>
</protein>
<dbReference type="Gene3D" id="1.10.238.10">
    <property type="entry name" value="EF-hand"/>
    <property type="match status" value="1"/>
</dbReference>
<gene>
    <name evidence="4" type="primary">LOC34617637</name>
</gene>
<proteinExistence type="predicted"/>
<dbReference type="PROSITE" id="PS50222">
    <property type="entry name" value="EF_HAND_2"/>
    <property type="match status" value="2"/>
</dbReference>
<dbReference type="InterPro" id="IPR002048">
    <property type="entry name" value="EF_hand_dom"/>
</dbReference>
<dbReference type="RefSeq" id="XP_026191840.1">
    <property type="nucleotide sequence ID" value="XM_026336055.1"/>
</dbReference>
<accession>A0A6P6RXK6</accession>
<evidence type="ECO:0000256" key="1">
    <source>
        <dbReference type="ARBA" id="ARBA00022737"/>
    </source>
</evidence>
<dbReference type="GeneID" id="34617637"/>
<dbReference type="InterPro" id="IPR050403">
    <property type="entry name" value="Myosin_RLC"/>
</dbReference>
<evidence type="ECO:0000313" key="3">
    <source>
        <dbReference type="Proteomes" id="UP000515125"/>
    </source>
</evidence>
<keyword evidence="1" id="KW-0677">Repeat</keyword>
<evidence type="ECO:0000259" key="2">
    <source>
        <dbReference type="PROSITE" id="PS50222"/>
    </source>
</evidence>
<dbReference type="AlphaFoldDB" id="A0A6P6RXK6"/>
<reference evidence="4" key="1">
    <citation type="submission" date="2025-08" db="UniProtKB">
        <authorList>
            <consortium name="RefSeq"/>
        </authorList>
    </citation>
    <scope>IDENTIFICATION</scope>
</reference>
<dbReference type="Pfam" id="PF13405">
    <property type="entry name" value="EF-hand_6"/>
    <property type="match status" value="1"/>
</dbReference>